<dbReference type="Pfam" id="PF13528">
    <property type="entry name" value="Glyco_trans_1_3"/>
    <property type="match status" value="1"/>
</dbReference>
<keyword evidence="2" id="KW-1185">Reference proteome</keyword>
<dbReference type="EMBL" id="VNHY01000004">
    <property type="protein sequence ID" value="TYP91939.1"/>
    <property type="molecule type" value="Genomic_DNA"/>
</dbReference>
<proteinExistence type="predicted"/>
<dbReference type="SUPFAM" id="SSF53756">
    <property type="entry name" value="UDP-Glycosyltransferase/glycogen phosphorylase"/>
    <property type="match status" value="1"/>
</dbReference>
<reference evidence="1 2" key="1">
    <citation type="submission" date="2019-07" db="EMBL/GenBank/DDBJ databases">
        <title>Genomic Encyclopedia of Archaeal and Bacterial Type Strains, Phase II (KMG-II): from individual species to whole genera.</title>
        <authorList>
            <person name="Goeker M."/>
        </authorList>
    </citation>
    <scope>NUCLEOTIDE SEQUENCE [LARGE SCALE GENOMIC DNA]</scope>
    <source>
        <strain evidence="1 2">DSM 21935</strain>
    </source>
</reference>
<name>A0A5D3YHE6_9BACT</name>
<dbReference type="AlphaFoldDB" id="A0A5D3YHE6"/>
<protein>
    <recommendedName>
        <fullName evidence="3">Glycosyl transferase</fullName>
    </recommendedName>
</protein>
<gene>
    <name evidence="1" type="ORF">LX73_2182</name>
</gene>
<sequence>MNILYGVQGTGHGHISRARELLPLLRQYASVDVIISGHANQLSLDEITYQKYGISLTYDSAGGVSVLNTLRDFRPIQFMSDIQSIPLQDYDLVVSDYEPVSAWSAKLQNVPVVGLSHQAAFLSPNTPRPERRSLISETLLRHFAPVDRPVGVHFKSYDDFVSPPIIRKAIRELDVKQGNHITVYLPAYHHQVLQKIFAPFTHVDWHIFSPSCKSEYQSGNCWIYPISNQRFLDSFASCRGVICNAGFETCAEAMFLGKKLLAVPIRNQYEQACNAAALQQLGVTIINSLENKQEEIWYWLQNRDAVAIDEIANPKSIVQHILDAHNIEEKNMANSQSLFRAIC</sequence>
<dbReference type="Proteomes" id="UP000324595">
    <property type="component" value="Unassembled WGS sequence"/>
</dbReference>
<organism evidence="1 2">
    <name type="scientific">Fodinibius salinus</name>
    <dbReference type="NCBI Taxonomy" id="860790"/>
    <lineage>
        <taxon>Bacteria</taxon>
        <taxon>Pseudomonadati</taxon>
        <taxon>Balneolota</taxon>
        <taxon>Balneolia</taxon>
        <taxon>Balneolales</taxon>
        <taxon>Balneolaceae</taxon>
        <taxon>Fodinibius</taxon>
    </lineage>
</organism>
<accession>A0A5D3YHE6</accession>
<comment type="caution">
    <text evidence="1">The sequence shown here is derived from an EMBL/GenBank/DDBJ whole genome shotgun (WGS) entry which is preliminary data.</text>
</comment>
<dbReference type="Gene3D" id="3.40.50.2000">
    <property type="entry name" value="Glycogen Phosphorylase B"/>
    <property type="match status" value="1"/>
</dbReference>
<dbReference type="OrthoDB" id="9793805at2"/>
<evidence type="ECO:0000313" key="2">
    <source>
        <dbReference type="Proteomes" id="UP000324595"/>
    </source>
</evidence>
<evidence type="ECO:0000313" key="1">
    <source>
        <dbReference type="EMBL" id="TYP91939.1"/>
    </source>
</evidence>
<evidence type="ECO:0008006" key="3">
    <source>
        <dbReference type="Google" id="ProtNLM"/>
    </source>
</evidence>
<dbReference type="RefSeq" id="WP_148899517.1">
    <property type="nucleotide sequence ID" value="NZ_VNHY01000004.1"/>
</dbReference>